<dbReference type="Pfam" id="PF01535">
    <property type="entry name" value="PPR"/>
    <property type="match status" value="3"/>
</dbReference>
<evidence type="ECO:0000313" key="5">
    <source>
        <dbReference type="Proteomes" id="UP000886595"/>
    </source>
</evidence>
<dbReference type="PANTHER" id="PTHR45613:SF99">
    <property type="entry name" value="PENTACOTRIPEPTIDE-REPEAT REGION OF PRORP DOMAIN-CONTAINING PROTEIN"/>
    <property type="match status" value="1"/>
</dbReference>
<dbReference type="AlphaFoldDB" id="A0A8X7U9E5"/>
<dbReference type="Pfam" id="PF13812">
    <property type="entry name" value="PPR_3"/>
    <property type="match status" value="1"/>
</dbReference>
<dbReference type="Pfam" id="PF13041">
    <property type="entry name" value="PPR_2"/>
    <property type="match status" value="5"/>
</dbReference>
<evidence type="ECO:0000256" key="2">
    <source>
        <dbReference type="PROSITE-ProRule" id="PRU00708"/>
    </source>
</evidence>
<dbReference type="SUPFAM" id="SSF81901">
    <property type="entry name" value="HCP-like"/>
    <property type="match status" value="2"/>
</dbReference>
<name>A0A8X7U9E5_BRACI</name>
<dbReference type="EMBL" id="JAAMPC010000013">
    <property type="protein sequence ID" value="KAG2269116.1"/>
    <property type="molecule type" value="Genomic_DNA"/>
</dbReference>
<feature type="repeat" description="PPR" evidence="2">
    <location>
        <begin position="432"/>
        <end position="466"/>
    </location>
</feature>
<feature type="repeat" description="PPR" evidence="2">
    <location>
        <begin position="161"/>
        <end position="195"/>
    </location>
</feature>
<dbReference type="OrthoDB" id="185373at2759"/>
<protein>
    <recommendedName>
        <fullName evidence="6">Pentatricopeptide repeat-containing protein</fullName>
    </recommendedName>
</protein>
<feature type="repeat" description="PPR" evidence="2">
    <location>
        <begin position="196"/>
        <end position="230"/>
    </location>
</feature>
<dbReference type="Proteomes" id="UP000886595">
    <property type="component" value="Unassembled WGS sequence"/>
</dbReference>
<evidence type="ECO:0008006" key="6">
    <source>
        <dbReference type="Google" id="ProtNLM"/>
    </source>
</evidence>
<feature type="repeat" description="PPR" evidence="2">
    <location>
        <begin position="231"/>
        <end position="265"/>
    </location>
</feature>
<evidence type="ECO:0000313" key="4">
    <source>
        <dbReference type="EMBL" id="KAG2269116.1"/>
    </source>
</evidence>
<keyword evidence="5" id="KW-1185">Reference proteome</keyword>
<feature type="repeat" description="PPR" evidence="2">
    <location>
        <begin position="345"/>
        <end position="379"/>
    </location>
</feature>
<dbReference type="Gene3D" id="1.25.40.10">
    <property type="entry name" value="Tetratricopeptide repeat domain"/>
    <property type="match status" value="6"/>
</dbReference>
<organism evidence="4 5">
    <name type="scientific">Brassica carinata</name>
    <name type="common">Ethiopian mustard</name>
    <name type="synonym">Abyssinian cabbage</name>
    <dbReference type="NCBI Taxonomy" id="52824"/>
    <lineage>
        <taxon>Eukaryota</taxon>
        <taxon>Viridiplantae</taxon>
        <taxon>Streptophyta</taxon>
        <taxon>Embryophyta</taxon>
        <taxon>Tracheophyta</taxon>
        <taxon>Spermatophyta</taxon>
        <taxon>Magnoliopsida</taxon>
        <taxon>eudicotyledons</taxon>
        <taxon>Gunneridae</taxon>
        <taxon>Pentapetalae</taxon>
        <taxon>rosids</taxon>
        <taxon>malvids</taxon>
        <taxon>Brassicales</taxon>
        <taxon>Brassicaceae</taxon>
        <taxon>Brassiceae</taxon>
        <taxon>Brassica</taxon>
    </lineage>
</organism>
<dbReference type="InterPro" id="IPR002885">
    <property type="entry name" value="PPR_rpt"/>
</dbReference>
<accession>A0A8X7U9E5</accession>
<dbReference type="PROSITE" id="PS51375">
    <property type="entry name" value="PPR"/>
    <property type="match status" value="12"/>
</dbReference>
<sequence length="636" mass="73426">MLDGCCLVCRLLMLCLTCDHVKTYTTLVKGFVKKGNLSMATATYDEMLEKGIKPDRYACTTRLVGELQLGDKDKAFRLQEEMVAKDHNARDLISHNVCIDGLCKVGDLERAIEFQRKIFRDGLVPDHVTYTTVIRAYLEKGRFKMAKVLYQEMLRKKLSPSVVTYFVLIHGHAKVGRLQQAFQYSGEMEKRDVRPNVMTCNALLHGICKAGEIDEAYRYFRKMEEDGIPPNKYSYTMLINKNSDLGKWEEVVELYGEMLDKEIEPDAYTRWALFKHLDKDHAAREIVMQLLLQGKTQLALSYGRNLSSVVEARLLEHITHSYLQGLFDEAWRVVEVMLDAGVSPTASTYNIYIRALCEFRRMDDARRVLLGFVKKGNLSMATATYDEMLEKGIKPDRYACTTRLVGELQLGDKDKAFRLQEEMVAKDHNARDLISHNVCIDGLCKVGDLERAIEFQRKIFRDGLVPDHVTYTTVIRAYLEKGRFKMAKVLYQEMLRKKLSPSVVTYFVLIHGHAKVGRLQQAFQYSGEMEKRDVRPNVMTCNALLHGICKAGEIDEAYRYFRKMEEDGIPPNKYSYTMLINKNSDLGKWEEVVELYGEMLDKEIEPDAYTRWALFKHLDKDHAAREVEFLEKILRS</sequence>
<keyword evidence="3" id="KW-0732">Signal</keyword>
<evidence type="ECO:0000256" key="3">
    <source>
        <dbReference type="SAM" id="SignalP"/>
    </source>
</evidence>
<gene>
    <name evidence="4" type="ORF">Bca52824_063671</name>
</gene>
<feature type="repeat" description="PPR" evidence="2">
    <location>
        <begin position="572"/>
        <end position="606"/>
    </location>
</feature>
<dbReference type="NCBIfam" id="TIGR00756">
    <property type="entry name" value="PPR"/>
    <property type="match status" value="12"/>
</dbReference>
<feature type="repeat" description="PPR" evidence="2">
    <location>
        <begin position="537"/>
        <end position="571"/>
    </location>
</feature>
<feature type="repeat" description="PPR" evidence="2">
    <location>
        <begin position="502"/>
        <end position="536"/>
    </location>
</feature>
<comment type="caution">
    <text evidence="4">The sequence shown here is derived from an EMBL/GenBank/DDBJ whole genome shotgun (WGS) entry which is preliminary data.</text>
</comment>
<dbReference type="PANTHER" id="PTHR45613">
    <property type="entry name" value="PENTATRICOPEPTIDE REPEAT-CONTAINING PROTEIN"/>
    <property type="match status" value="1"/>
</dbReference>
<evidence type="ECO:0000256" key="1">
    <source>
        <dbReference type="ARBA" id="ARBA00022737"/>
    </source>
</evidence>
<feature type="chain" id="PRO_5036492093" description="Pentatricopeptide repeat-containing protein" evidence="3">
    <location>
        <begin position="24"/>
        <end position="636"/>
    </location>
</feature>
<feature type="signal peptide" evidence="3">
    <location>
        <begin position="1"/>
        <end position="23"/>
    </location>
</feature>
<feature type="repeat" description="PPR" evidence="2">
    <location>
        <begin position="467"/>
        <end position="501"/>
    </location>
</feature>
<feature type="repeat" description="PPR" evidence="2">
    <location>
        <begin position="126"/>
        <end position="160"/>
    </location>
</feature>
<feature type="repeat" description="PPR" evidence="2">
    <location>
        <begin position="20"/>
        <end position="54"/>
    </location>
</feature>
<keyword evidence="1" id="KW-0677">Repeat</keyword>
<feature type="repeat" description="PPR" evidence="2">
    <location>
        <begin position="91"/>
        <end position="125"/>
    </location>
</feature>
<dbReference type="InterPro" id="IPR011990">
    <property type="entry name" value="TPR-like_helical_dom_sf"/>
</dbReference>
<proteinExistence type="predicted"/>
<reference evidence="4 5" key="1">
    <citation type="submission" date="2020-02" db="EMBL/GenBank/DDBJ databases">
        <authorList>
            <person name="Ma Q."/>
            <person name="Huang Y."/>
            <person name="Song X."/>
            <person name="Pei D."/>
        </authorList>
    </citation>
    <scope>NUCLEOTIDE SEQUENCE [LARGE SCALE GENOMIC DNA]</scope>
    <source>
        <strain evidence="4">Sxm20200214</strain>
        <tissue evidence="4">Leaf</tissue>
    </source>
</reference>